<dbReference type="FunFam" id="3.30.710.10:FF:000152">
    <property type="entry name" value="Predicted protein"/>
    <property type="match status" value="1"/>
</dbReference>
<dbReference type="OrthoDB" id="415460at2759"/>
<evidence type="ECO:0000256" key="3">
    <source>
        <dbReference type="ARBA" id="ARBA00022538"/>
    </source>
</evidence>
<keyword evidence="4 12" id="KW-0812">Transmembrane</keyword>
<feature type="transmembrane region" description="Helical" evidence="12">
    <location>
        <begin position="328"/>
        <end position="349"/>
    </location>
</feature>
<keyword evidence="2" id="KW-0813">Transport</keyword>
<dbReference type="InterPro" id="IPR003975">
    <property type="entry name" value="K_chnl_volt-dep_Kv4"/>
</dbReference>
<feature type="transmembrane region" description="Helical" evidence="12">
    <location>
        <begin position="356"/>
        <end position="377"/>
    </location>
</feature>
<dbReference type="InterPro" id="IPR000210">
    <property type="entry name" value="BTB/POZ_dom"/>
</dbReference>
<evidence type="ECO:0000256" key="12">
    <source>
        <dbReference type="SAM" id="Phobius"/>
    </source>
</evidence>
<sequence length="507" mass="58307">MYAGALRVPVGNLRSRRKSSLTGLSALGQKWVRATARLSGSRKRSKRLVLNVGGTHFEVSKHLLDLYPNTLLGSPEREFFYDFEKNEYVFDRDPQVFRHVLNYYRTGKLHYPEDERLLAYEQDLSFFGIDEQDLGHMISPCCREAYLDKKDALIQFQPLIDQYKPLPEPTCFRESLWYSMENPHRGAFGVAFFYVTMFFIVISIASNIIETSYCPGPNEDQYMFCGQRYPLTFAAIESASALVFTVEYILRLFASPDRWSHVWKAMSIIDLLSILPYYATVCLPKDSDLNGAFVTMRALRVFRVFKLSRTSHNLRLLGYVLRYCMKDLSFLFFSLVMTMVIFSTILYYVERGSTDTLFTSVPATFWYVVVTMTTLGYGEMVAESSLGKIVTGLCCVFSVLLLTLPVTVVVSNFNNLYKPEKLKKEGVFSPKRKRCTGPRLGKKEFKMFQAQHKHLLKCMETATDRKLPGLVLRYSYGNELRIDDEDDELEQDLLKHPGLCPSRGNTP</sequence>
<dbReference type="InterPro" id="IPR011333">
    <property type="entry name" value="SKP1/BTB/POZ_sf"/>
</dbReference>
<dbReference type="PANTHER" id="PTHR11537">
    <property type="entry name" value="VOLTAGE-GATED POTASSIUM CHANNEL"/>
    <property type="match status" value="1"/>
</dbReference>
<dbReference type="InterPro" id="IPR003131">
    <property type="entry name" value="T1-type_BTB"/>
</dbReference>
<feature type="transmembrane region" description="Helical" evidence="12">
    <location>
        <begin position="187"/>
        <end position="209"/>
    </location>
</feature>
<dbReference type="PRINTS" id="PR00169">
    <property type="entry name" value="KCHANNEL"/>
</dbReference>
<dbReference type="GeneID" id="109469987"/>
<dbReference type="GO" id="GO:0008076">
    <property type="term" value="C:voltage-gated potassium channel complex"/>
    <property type="evidence" value="ECO:0007669"/>
    <property type="project" value="InterPro"/>
</dbReference>
<proteinExistence type="predicted"/>
<organism evidence="14 15">
    <name type="scientific">Branchiostoma belcheri</name>
    <name type="common">Amphioxus</name>
    <dbReference type="NCBI Taxonomy" id="7741"/>
    <lineage>
        <taxon>Eukaryota</taxon>
        <taxon>Metazoa</taxon>
        <taxon>Chordata</taxon>
        <taxon>Cephalochordata</taxon>
        <taxon>Leptocardii</taxon>
        <taxon>Amphioxiformes</taxon>
        <taxon>Branchiostomatidae</taxon>
        <taxon>Branchiostoma</taxon>
    </lineage>
</organism>
<name>A0A6P4Y5S2_BRABE</name>
<dbReference type="Gene3D" id="1.20.120.350">
    <property type="entry name" value="Voltage-gated potassium channels. Chain C"/>
    <property type="match status" value="1"/>
</dbReference>
<dbReference type="GO" id="GO:0051260">
    <property type="term" value="P:protein homooligomerization"/>
    <property type="evidence" value="ECO:0007669"/>
    <property type="project" value="InterPro"/>
</dbReference>
<dbReference type="FunFam" id="1.20.120.350:FF:000081">
    <property type="entry name" value="Predicted protein"/>
    <property type="match status" value="1"/>
</dbReference>
<dbReference type="Gene3D" id="1.10.287.70">
    <property type="match status" value="1"/>
</dbReference>
<evidence type="ECO:0000256" key="11">
    <source>
        <dbReference type="ARBA" id="ARBA00023303"/>
    </source>
</evidence>
<evidence type="ECO:0000256" key="5">
    <source>
        <dbReference type="ARBA" id="ARBA00022826"/>
    </source>
</evidence>
<dbReference type="SMART" id="SM00225">
    <property type="entry name" value="BTB"/>
    <property type="match status" value="1"/>
</dbReference>
<dbReference type="KEGG" id="bbel:109469987"/>
<evidence type="ECO:0000259" key="13">
    <source>
        <dbReference type="SMART" id="SM00225"/>
    </source>
</evidence>
<feature type="transmembrane region" description="Helical" evidence="12">
    <location>
        <begin position="389"/>
        <end position="413"/>
    </location>
</feature>
<keyword evidence="11" id="KW-0407">Ion channel</keyword>
<keyword evidence="9" id="KW-0406">Ion transport</keyword>
<dbReference type="InterPro" id="IPR027359">
    <property type="entry name" value="Volt_channel_dom_sf"/>
</dbReference>
<dbReference type="InterPro" id="IPR005821">
    <property type="entry name" value="Ion_trans_dom"/>
</dbReference>
<dbReference type="AlphaFoldDB" id="A0A6P4Y5S2"/>
<evidence type="ECO:0000256" key="1">
    <source>
        <dbReference type="ARBA" id="ARBA00004141"/>
    </source>
</evidence>
<dbReference type="Proteomes" id="UP000515135">
    <property type="component" value="Unplaced"/>
</dbReference>
<dbReference type="SUPFAM" id="SSF81324">
    <property type="entry name" value="Voltage-gated potassium channels"/>
    <property type="match status" value="1"/>
</dbReference>
<feature type="domain" description="BTB" evidence="13">
    <location>
        <begin position="46"/>
        <end position="145"/>
    </location>
</feature>
<dbReference type="Pfam" id="PF00520">
    <property type="entry name" value="Ion_trans"/>
    <property type="match status" value="1"/>
</dbReference>
<keyword evidence="8 12" id="KW-1133">Transmembrane helix</keyword>
<evidence type="ECO:0000256" key="10">
    <source>
        <dbReference type="ARBA" id="ARBA00023136"/>
    </source>
</evidence>
<gene>
    <name evidence="15" type="primary">LOC109469987</name>
</gene>
<dbReference type="RefSeq" id="XP_019624350.1">
    <property type="nucleotide sequence ID" value="XM_019768791.1"/>
</dbReference>
<evidence type="ECO:0000256" key="2">
    <source>
        <dbReference type="ARBA" id="ARBA00022448"/>
    </source>
</evidence>
<evidence type="ECO:0000256" key="6">
    <source>
        <dbReference type="ARBA" id="ARBA00022882"/>
    </source>
</evidence>
<keyword evidence="6" id="KW-0851">Voltage-gated channel</keyword>
<keyword evidence="14" id="KW-1185">Reference proteome</keyword>
<protein>
    <submittedName>
        <fullName evidence="15">Potassium voltage-gated channel protein Shal-like</fullName>
    </submittedName>
</protein>
<dbReference type="GO" id="GO:0001508">
    <property type="term" value="P:action potential"/>
    <property type="evidence" value="ECO:0007669"/>
    <property type="project" value="TreeGrafter"/>
</dbReference>
<dbReference type="PRINTS" id="PR01491">
    <property type="entry name" value="KVCHANNEL"/>
</dbReference>
<dbReference type="PRINTS" id="PR01497">
    <property type="entry name" value="SHALCHANNEL"/>
</dbReference>
<dbReference type="InterPro" id="IPR003968">
    <property type="entry name" value="K_chnl_volt-dep_Kv"/>
</dbReference>
<comment type="subcellular location">
    <subcellularLocation>
        <location evidence="1">Membrane</location>
        <topology evidence="1">Multi-pass membrane protein</topology>
    </subcellularLocation>
</comment>
<dbReference type="Pfam" id="PF02214">
    <property type="entry name" value="BTB_2"/>
    <property type="match status" value="1"/>
</dbReference>
<dbReference type="PANTHER" id="PTHR11537:SF105">
    <property type="entry name" value="POTASSIUM VOLTAGE-GATED CHANNEL PROTEIN SHAL"/>
    <property type="match status" value="1"/>
</dbReference>
<accession>A0A6P4Y5S2</accession>
<dbReference type="InterPro" id="IPR028325">
    <property type="entry name" value="VG_K_chnl"/>
</dbReference>
<reference evidence="15" key="1">
    <citation type="submission" date="2025-08" db="UniProtKB">
        <authorList>
            <consortium name="RefSeq"/>
        </authorList>
    </citation>
    <scope>IDENTIFICATION</scope>
    <source>
        <tissue evidence="15">Gonad</tissue>
    </source>
</reference>
<feature type="transmembrane region" description="Helical" evidence="12">
    <location>
        <begin position="229"/>
        <end position="250"/>
    </location>
</feature>
<evidence type="ECO:0000256" key="7">
    <source>
        <dbReference type="ARBA" id="ARBA00022958"/>
    </source>
</evidence>
<dbReference type="Gene3D" id="3.30.710.10">
    <property type="entry name" value="Potassium Channel Kv1.1, Chain A"/>
    <property type="match status" value="1"/>
</dbReference>
<evidence type="ECO:0000313" key="15">
    <source>
        <dbReference type="RefSeq" id="XP_019624350.1"/>
    </source>
</evidence>
<evidence type="ECO:0000256" key="8">
    <source>
        <dbReference type="ARBA" id="ARBA00022989"/>
    </source>
</evidence>
<keyword evidence="3" id="KW-0633">Potassium transport</keyword>
<evidence type="ECO:0000256" key="9">
    <source>
        <dbReference type="ARBA" id="ARBA00023065"/>
    </source>
</evidence>
<evidence type="ECO:0000313" key="14">
    <source>
        <dbReference type="Proteomes" id="UP000515135"/>
    </source>
</evidence>
<dbReference type="FunFam" id="1.10.287.70:FF:000028">
    <property type="entry name" value="potassium voltage-gated channel subfamily D member 3"/>
    <property type="match status" value="1"/>
</dbReference>
<keyword evidence="5" id="KW-0631">Potassium channel</keyword>
<dbReference type="SUPFAM" id="SSF54695">
    <property type="entry name" value="POZ domain"/>
    <property type="match status" value="1"/>
</dbReference>
<evidence type="ECO:0000256" key="4">
    <source>
        <dbReference type="ARBA" id="ARBA00022692"/>
    </source>
</evidence>
<keyword evidence="10 12" id="KW-0472">Membrane</keyword>
<dbReference type="GO" id="GO:0005250">
    <property type="term" value="F:A-type (transient outward) potassium channel activity"/>
    <property type="evidence" value="ECO:0007669"/>
    <property type="project" value="TreeGrafter"/>
</dbReference>
<keyword evidence="7" id="KW-0630">Potassium</keyword>